<name>A0AAV1ASY1_VICFA</name>
<organism evidence="1 2">
    <name type="scientific">Vicia faba</name>
    <name type="common">Broad bean</name>
    <name type="synonym">Faba vulgaris</name>
    <dbReference type="NCBI Taxonomy" id="3906"/>
    <lineage>
        <taxon>Eukaryota</taxon>
        <taxon>Viridiplantae</taxon>
        <taxon>Streptophyta</taxon>
        <taxon>Embryophyta</taxon>
        <taxon>Tracheophyta</taxon>
        <taxon>Spermatophyta</taxon>
        <taxon>Magnoliopsida</taxon>
        <taxon>eudicotyledons</taxon>
        <taxon>Gunneridae</taxon>
        <taxon>Pentapetalae</taxon>
        <taxon>rosids</taxon>
        <taxon>fabids</taxon>
        <taxon>Fabales</taxon>
        <taxon>Fabaceae</taxon>
        <taxon>Papilionoideae</taxon>
        <taxon>50 kb inversion clade</taxon>
        <taxon>NPAAA clade</taxon>
        <taxon>Hologalegina</taxon>
        <taxon>IRL clade</taxon>
        <taxon>Fabeae</taxon>
        <taxon>Vicia</taxon>
    </lineage>
</organism>
<dbReference type="InterPro" id="IPR012340">
    <property type="entry name" value="NA-bd_OB-fold"/>
</dbReference>
<dbReference type="EMBL" id="OX451740">
    <property type="protein sequence ID" value="CAI8612923.1"/>
    <property type="molecule type" value="Genomic_DNA"/>
</dbReference>
<accession>A0AAV1ASY1</accession>
<protein>
    <submittedName>
        <fullName evidence="1">Uncharacterized protein</fullName>
    </submittedName>
</protein>
<dbReference type="SUPFAM" id="SSF50249">
    <property type="entry name" value="Nucleic acid-binding proteins"/>
    <property type="match status" value="1"/>
</dbReference>
<dbReference type="Gene3D" id="2.40.50.140">
    <property type="entry name" value="Nucleic acid-binding proteins"/>
    <property type="match status" value="1"/>
</dbReference>
<reference evidence="1 2" key="1">
    <citation type="submission" date="2023-01" db="EMBL/GenBank/DDBJ databases">
        <authorList>
            <person name="Kreplak J."/>
        </authorList>
    </citation>
    <scope>NUCLEOTIDE SEQUENCE [LARGE SCALE GENOMIC DNA]</scope>
</reference>
<evidence type="ECO:0000313" key="2">
    <source>
        <dbReference type="Proteomes" id="UP001157006"/>
    </source>
</evidence>
<dbReference type="Proteomes" id="UP001157006">
    <property type="component" value="Chromosome 5"/>
</dbReference>
<keyword evidence="2" id="KW-1185">Reference proteome</keyword>
<gene>
    <name evidence="1" type="ORF">VFH_V057440</name>
</gene>
<evidence type="ECO:0000313" key="1">
    <source>
        <dbReference type="EMBL" id="CAI8612923.1"/>
    </source>
</evidence>
<dbReference type="AlphaFoldDB" id="A0AAV1ASY1"/>
<sequence length="111" mass="12850">MHNFKVFNNDFSFKSFTAGYKLVFYGSTSIKKFEIPDIPVNYLNILDLKDIVEGMFQSNMLVYVVGGVTKIFQTQMIADNNKNKIVFTRTDMSKSLVQCTLWGQLAIYFYD</sequence>
<proteinExistence type="predicted"/>